<feature type="compositionally biased region" description="Basic and acidic residues" evidence="1">
    <location>
        <begin position="45"/>
        <end position="54"/>
    </location>
</feature>
<comment type="caution">
    <text evidence="4">The sequence shown here is derived from an EMBL/GenBank/DDBJ whole genome shotgun (WGS) entry which is preliminary data.</text>
</comment>
<evidence type="ECO:0000259" key="2">
    <source>
        <dbReference type="Pfam" id="PF04685"/>
    </source>
</evidence>
<dbReference type="Gene3D" id="1.50.10.10">
    <property type="match status" value="1"/>
</dbReference>
<dbReference type="SUPFAM" id="SSF48208">
    <property type="entry name" value="Six-hairpin glycosidases"/>
    <property type="match status" value="1"/>
</dbReference>
<reference evidence="4 5" key="1">
    <citation type="submission" date="2023-08" db="EMBL/GenBank/DDBJ databases">
        <title>A Necator americanus chromosomal reference genome.</title>
        <authorList>
            <person name="Ilik V."/>
            <person name="Petrzelkova K.J."/>
            <person name="Pardy F."/>
            <person name="Fuh T."/>
            <person name="Niatou-Singa F.S."/>
            <person name="Gouil Q."/>
            <person name="Baker L."/>
            <person name="Ritchie M.E."/>
            <person name="Jex A.R."/>
            <person name="Gazzola D."/>
            <person name="Li H."/>
            <person name="Toshio Fujiwara R."/>
            <person name="Zhan B."/>
            <person name="Aroian R.V."/>
            <person name="Pafco B."/>
            <person name="Schwarz E.M."/>
        </authorList>
    </citation>
    <scope>NUCLEOTIDE SEQUENCE [LARGE SCALE GENOMIC DNA]</scope>
    <source>
        <strain evidence="4 5">Aroian</strain>
        <tissue evidence="4">Whole animal</tissue>
    </source>
</reference>
<evidence type="ECO:0000259" key="3">
    <source>
        <dbReference type="Pfam" id="PF12215"/>
    </source>
</evidence>
<evidence type="ECO:0000313" key="4">
    <source>
        <dbReference type="EMBL" id="KAK6755398.1"/>
    </source>
</evidence>
<sequence length="1025" mass="116860">MENPSHSVCLIENAIDRLIEYGDRIHSAYRKNHPEILKHKLEASTSRLQKDTRSTHSQTSVKPTSVSEYSTTTEKTIDVYSCGSKGSRRSGRTPERAAESSEKEIVNNYLYTVTKGGRRCTIPGKMYSRRLPDSWVALRFVLYDEDGEELLNLNTEIKGQSLRNTMVNGKPTELVNFTESHGAYRAHFISTWHFFFARNAVPVQLTDSIAKMLDSSALDGIGWKVRGDFVPPESHERGPFFPRLRLIFDMVPMFIRAAIFTAKQWLQNEGVFINIFSQMKHNCYTGVPIGGIGSGSIGTDFRGAFNKFSIIPGIKEQSEDNIKANQFILTVHKAATSELVFQSLLSTADFSGTILSSWTSYIRSENTRYRGLFPRAWREIRIPEIGLTLICEQVSPVLPHNYEDTSFPVCNFHWTVINTSGTNYIVSLTFTFRNGTGNTKWEQEGKCSAELLQTSAGKGVKLDHTINSMPTTFVIAGEQMVDNEISCTTFNPSSKTGEYIWDSLKSSGTLSAEFSSDTELGIAVSSRFDLHSSSSKRSTFSLVWFMPVVHFGGKSRSHKRFYTRFFGNEEESVEKIISSAMRKGEEWRMEIEKWQQPVVDDKSLPEWYRSALFNELYYVVDGASMWFEYDSSWNDVEKIDPLTTKQLRRFGRFAWEYLMVNTYDVHFYASWAFIKNWPQLELSIQMDFCDQLNRTDMRTTTSLKDGQKMEVKTHSRIPHDLGNPLGEPWSETNAYILHDTAHWRDLNLKFVLICWRDYKLLVENNYDRESAAKVLSYFYKQSETIIRNALSEWDKDGDGMIENSGTADQTYDVWTMSGTSAYCGSLWLAALSSISCMAGELGRKGSQQFFEDVLTRAKQAFINKLWNGRYFKFDESSSNEGVIMADQLCGIWFLTMMQQNEIISGDQVLSALKMIHAYNVQQFASGKMGPVNGIYEDGSVDISSIQSEEVWTGTGYSLASFLIAKGKRKEGFDTARGIFETCWNRVGLQYQTPEAIYEEKYYRAIGYMRPLAIWAIHHALQMQTA</sequence>
<dbReference type="Pfam" id="PF12215">
    <property type="entry name" value="Glyco_hydr_116N"/>
    <property type="match status" value="1"/>
</dbReference>
<protein>
    <recommendedName>
        <fullName evidence="6">NLGase</fullName>
    </recommendedName>
</protein>
<dbReference type="PANTHER" id="PTHR12654:SF0">
    <property type="entry name" value="NON-LYSOSOMAL GLUCOSYLCERAMIDASE"/>
    <property type="match status" value="1"/>
</dbReference>
<dbReference type="InterPro" id="IPR052566">
    <property type="entry name" value="Non-lysos_glucosylceramidase"/>
</dbReference>
<accession>A0ABR1DYA6</accession>
<feature type="region of interest" description="Disordered" evidence="1">
    <location>
        <begin position="45"/>
        <end position="101"/>
    </location>
</feature>
<dbReference type="InterPro" id="IPR006775">
    <property type="entry name" value="GH116_catalytic"/>
</dbReference>
<dbReference type="Proteomes" id="UP001303046">
    <property type="component" value="Unassembled WGS sequence"/>
</dbReference>
<dbReference type="PANTHER" id="PTHR12654">
    <property type="entry name" value="BILE ACID BETA-GLUCOSIDASE-RELATED"/>
    <property type="match status" value="1"/>
</dbReference>
<feature type="domain" description="Glycosyl-hydrolase family 116 catalytic region" evidence="2">
    <location>
        <begin position="654"/>
        <end position="1016"/>
    </location>
</feature>
<evidence type="ECO:0008006" key="6">
    <source>
        <dbReference type="Google" id="ProtNLM"/>
    </source>
</evidence>
<feature type="compositionally biased region" description="Basic and acidic residues" evidence="1">
    <location>
        <begin position="92"/>
        <end position="101"/>
    </location>
</feature>
<evidence type="ECO:0000256" key="1">
    <source>
        <dbReference type="SAM" id="MobiDB-lite"/>
    </source>
</evidence>
<dbReference type="EMBL" id="JAVFWL010000005">
    <property type="protein sequence ID" value="KAK6755398.1"/>
    <property type="molecule type" value="Genomic_DNA"/>
</dbReference>
<dbReference type="Pfam" id="PF04685">
    <property type="entry name" value="DUF608"/>
    <property type="match status" value="1"/>
</dbReference>
<name>A0ABR1DYA6_NECAM</name>
<gene>
    <name evidence="4" type="primary">Necator_chrV.g18812</name>
    <name evidence="4" type="ORF">RB195_014021</name>
</gene>
<keyword evidence="5" id="KW-1185">Reference proteome</keyword>
<feature type="compositionally biased region" description="Polar residues" evidence="1">
    <location>
        <begin position="55"/>
        <end position="74"/>
    </location>
</feature>
<feature type="domain" description="Glycosyl-hydrolase family 116 N-terminal" evidence="3">
    <location>
        <begin position="286"/>
        <end position="587"/>
    </location>
</feature>
<organism evidence="4 5">
    <name type="scientific">Necator americanus</name>
    <name type="common">Human hookworm</name>
    <dbReference type="NCBI Taxonomy" id="51031"/>
    <lineage>
        <taxon>Eukaryota</taxon>
        <taxon>Metazoa</taxon>
        <taxon>Ecdysozoa</taxon>
        <taxon>Nematoda</taxon>
        <taxon>Chromadorea</taxon>
        <taxon>Rhabditida</taxon>
        <taxon>Rhabditina</taxon>
        <taxon>Rhabditomorpha</taxon>
        <taxon>Strongyloidea</taxon>
        <taxon>Ancylostomatidae</taxon>
        <taxon>Bunostominae</taxon>
        <taxon>Necator</taxon>
    </lineage>
</organism>
<dbReference type="InterPro" id="IPR024462">
    <property type="entry name" value="GH116_N"/>
</dbReference>
<evidence type="ECO:0000313" key="5">
    <source>
        <dbReference type="Proteomes" id="UP001303046"/>
    </source>
</evidence>
<proteinExistence type="predicted"/>
<dbReference type="InterPro" id="IPR008928">
    <property type="entry name" value="6-hairpin_glycosidase_sf"/>
</dbReference>
<dbReference type="InterPro" id="IPR012341">
    <property type="entry name" value="6hp_glycosidase-like_sf"/>
</dbReference>